<evidence type="ECO:0000256" key="10">
    <source>
        <dbReference type="RuleBase" id="RU003357"/>
    </source>
</evidence>
<keyword evidence="14" id="KW-0675">Receptor</keyword>
<dbReference type="Gene3D" id="2.170.130.10">
    <property type="entry name" value="TonB-dependent receptor, plug domain"/>
    <property type="match status" value="1"/>
</dbReference>
<dbReference type="GO" id="GO:0044718">
    <property type="term" value="P:siderophore transmembrane transport"/>
    <property type="evidence" value="ECO:0007669"/>
    <property type="project" value="TreeGrafter"/>
</dbReference>
<protein>
    <recommendedName>
        <fullName evidence="2">Heme transporter BhuA</fullName>
    </recommendedName>
</protein>
<dbReference type="PANTHER" id="PTHR30069">
    <property type="entry name" value="TONB-DEPENDENT OUTER MEMBRANE RECEPTOR"/>
    <property type="match status" value="1"/>
</dbReference>
<name>C0GAX7_9HYPH</name>
<keyword evidence="4 9" id="KW-1134">Transmembrane beta strand</keyword>
<evidence type="ECO:0000256" key="1">
    <source>
        <dbReference type="ARBA" id="ARBA00004571"/>
    </source>
</evidence>
<feature type="domain" description="TonB-dependent receptor plug" evidence="13">
    <location>
        <begin position="79"/>
        <end position="176"/>
    </location>
</feature>
<dbReference type="GO" id="GO:0009279">
    <property type="term" value="C:cell outer membrane"/>
    <property type="evidence" value="ECO:0007669"/>
    <property type="project" value="UniProtKB-SubCell"/>
</dbReference>
<dbReference type="Gene3D" id="2.40.170.20">
    <property type="entry name" value="TonB-dependent receptor, beta-barrel domain"/>
    <property type="match status" value="1"/>
</dbReference>
<evidence type="ECO:0000256" key="9">
    <source>
        <dbReference type="PROSITE-ProRule" id="PRU01360"/>
    </source>
</evidence>
<evidence type="ECO:0000256" key="7">
    <source>
        <dbReference type="ARBA" id="ARBA00023136"/>
    </source>
</evidence>
<organism evidence="14 15">
    <name type="scientific">Brucella ceti str. Cudo</name>
    <dbReference type="NCBI Taxonomy" id="595497"/>
    <lineage>
        <taxon>Bacteria</taxon>
        <taxon>Pseudomonadati</taxon>
        <taxon>Pseudomonadota</taxon>
        <taxon>Alphaproteobacteria</taxon>
        <taxon>Hyphomicrobiales</taxon>
        <taxon>Brucellaceae</taxon>
        <taxon>Brucella/Ochrobactrum group</taxon>
        <taxon>Brucella</taxon>
    </lineage>
</organism>
<dbReference type="PANTHER" id="PTHR30069:SF49">
    <property type="entry name" value="OUTER MEMBRANE PROTEIN C"/>
    <property type="match status" value="1"/>
</dbReference>
<dbReference type="Pfam" id="PF07715">
    <property type="entry name" value="Plug"/>
    <property type="match status" value="1"/>
</dbReference>
<feature type="chain" id="PRO_5002898561" description="Heme transporter BhuA" evidence="11">
    <location>
        <begin position="50"/>
        <end position="693"/>
    </location>
</feature>
<dbReference type="InterPro" id="IPR012910">
    <property type="entry name" value="Plug_dom"/>
</dbReference>
<evidence type="ECO:0000256" key="4">
    <source>
        <dbReference type="ARBA" id="ARBA00022452"/>
    </source>
</evidence>
<dbReference type="InterPro" id="IPR010100">
    <property type="entry name" value="TonB-dep_Cu_rcpt"/>
</dbReference>
<keyword evidence="8 9" id="KW-0998">Cell outer membrane</keyword>
<keyword evidence="3 9" id="KW-0813">Transport</keyword>
<dbReference type="EMBL" id="ACJD01000007">
    <property type="protein sequence ID" value="EEH12995.1"/>
    <property type="molecule type" value="Genomic_DNA"/>
</dbReference>
<reference evidence="14 15" key="1">
    <citation type="submission" date="2009-03" db="EMBL/GenBank/DDBJ databases">
        <authorList>
            <person name="Setubal J.C."/>
            <person name="Boyle S."/>
            <person name="Crasta O.R."/>
            <person name="Gillespie J.J."/>
            <person name="Kenyon R.W."/>
            <person name="Lu J."/>
            <person name="Mane S."/>
            <person name="Nagrani S."/>
            <person name="Shallom J.M."/>
            <person name="Shallom S."/>
            <person name="Shukla M."/>
            <person name="Snyder E.E."/>
            <person name="Sobral B.W."/>
            <person name="Wattam A.R."/>
            <person name="Will R."/>
            <person name="Williams K."/>
            <person name="Yoo H."/>
            <person name="Bruce D.H."/>
            <person name="Detter C."/>
            <person name="Munk C."/>
            <person name="Brettin T.S."/>
            <person name="Ficht T."/>
        </authorList>
    </citation>
    <scope>NUCLEOTIDE SEQUENCE [LARGE SCALE GENOMIC DNA]</scope>
    <source>
        <strain evidence="14 15">Cudo</strain>
    </source>
</reference>
<dbReference type="Pfam" id="PF00593">
    <property type="entry name" value="TonB_dep_Rec_b-barrel"/>
    <property type="match status" value="1"/>
</dbReference>
<evidence type="ECO:0000256" key="2">
    <source>
        <dbReference type="ARBA" id="ARBA00021261"/>
    </source>
</evidence>
<comment type="similarity">
    <text evidence="9 10">Belongs to the TonB-dependent receptor family.</text>
</comment>
<dbReference type="NCBIfam" id="TIGR01778">
    <property type="entry name" value="TonB-copper"/>
    <property type="match status" value="1"/>
</dbReference>
<evidence type="ECO:0000259" key="13">
    <source>
        <dbReference type="Pfam" id="PF07715"/>
    </source>
</evidence>
<evidence type="ECO:0000256" key="3">
    <source>
        <dbReference type="ARBA" id="ARBA00022448"/>
    </source>
</evidence>
<keyword evidence="11" id="KW-0732">Signal</keyword>
<dbReference type="InterPro" id="IPR036942">
    <property type="entry name" value="Beta-barrel_TonB_sf"/>
</dbReference>
<evidence type="ECO:0000259" key="12">
    <source>
        <dbReference type="Pfam" id="PF00593"/>
    </source>
</evidence>
<proteinExistence type="inferred from homology"/>
<dbReference type="PROSITE" id="PS52016">
    <property type="entry name" value="TONB_DEPENDENT_REC_3"/>
    <property type="match status" value="1"/>
</dbReference>
<accession>C0GAX7</accession>
<dbReference type="Proteomes" id="UP000003678">
    <property type="component" value="Unassembled WGS sequence"/>
</dbReference>
<keyword evidence="7 9" id="KW-0472">Membrane</keyword>
<evidence type="ECO:0000256" key="6">
    <source>
        <dbReference type="ARBA" id="ARBA00023077"/>
    </source>
</evidence>
<comment type="subcellular location">
    <subcellularLocation>
        <location evidence="1 9">Cell outer membrane</location>
        <topology evidence="1 9">Multi-pass membrane protein</topology>
    </subcellularLocation>
</comment>
<feature type="signal peptide" evidence="11">
    <location>
        <begin position="1"/>
        <end position="49"/>
    </location>
</feature>
<evidence type="ECO:0000256" key="5">
    <source>
        <dbReference type="ARBA" id="ARBA00022692"/>
    </source>
</evidence>
<keyword evidence="6 10" id="KW-0798">TonB box</keyword>
<dbReference type="SUPFAM" id="SSF56935">
    <property type="entry name" value="Porins"/>
    <property type="match status" value="1"/>
</dbReference>
<evidence type="ECO:0000313" key="15">
    <source>
        <dbReference type="Proteomes" id="UP000003678"/>
    </source>
</evidence>
<comment type="caution">
    <text evidence="14">The sequence shown here is derived from an EMBL/GenBank/DDBJ whole genome shotgun (WGS) entry which is preliminary data.</text>
</comment>
<dbReference type="CDD" id="cd01347">
    <property type="entry name" value="ligand_gated_channel"/>
    <property type="match status" value="1"/>
</dbReference>
<dbReference type="InterPro" id="IPR037066">
    <property type="entry name" value="Plug_dom_sf"/>
</dbReference>
<dbReference type="InterPro" id="IPR039426">
    <property type="entry name" value="TonB-dep_rcpt-like"/>
</dbReference>
<gene>
    <name evidence="14" type="ORF">BCETI_7000459</name>
</gene>
<evidence type="ECO:0000313" key="14">
    <source>
        <dbReference type="EMBL" id="EEH12995.1"/>
    </source>
</evidence>
<dbReference type="AlphaFoldDB" id="C0GAX7"/>
<keyword evidence="5 9" id="KW-0812">Transmembrane</keyword>
<evidence type="ECO:0000256" key="8">
    <source>
        <dbReference type="ARBA" id="ARBA00023237"/>
    </source>
</evidence>
<sequence>MRSLPPATSGLSMDVLIMRIKAVIRARTFRQSLLLSSALMSLAAMPAYAQEKPKSDEQSGVILNRIVITSAPQSTPFKVVTDPKAPRQPVPASDGADYLKTIPGFSTIRNGGTNGDLVFRGMFGSRVNIRTDGGVILGACGGRMDNPTSYISPESYNRMSVIKGPQTVQWGPAGSAATVLFERDPQHFDKLTLKGDSSILFGSNGRFDARVDATVGDKPGYIRMMANKSRANDYKDGDGNRVPSKWDKWNTDLYLGLTPDADTVLEISGGLGDGEARYAGRAMDGSQFERQSFGLKFSKSNVSDYLEKIEAQLYYNYADHIMDNFRLRPPQKMPMESEVDRRSMGGRVSTTWNFDEHRLVAGLDFQTDTHRGKEKVNMQLTDNWLKDAQFANYGVFGEWTWNFADNQRLVAGGRIDRASVEDDRASSLTYGDKRNQAAFSGFIRHEQDWSSLPVNSYIGLGYVNRFPDYWELFSPKGVTGSALNAFEGIESEKTVQVDFGAQYSEGDTDIWASGYFGVINDFILFDYSNPGGSVATNVNARIMGAELGVSRQFANYWKAEASIAYAWGQNTTYDEPLPQIPPLEGRLGLTYERDNWSVGALWRLVAAQTRIAENMGNVVGKDFDKSAGFGVFSVNGTYRFNESVRLSLGVDNLFNKEYTEHLNRDGDAGFGFSSNYQLREPGRTFWAKTDFKF</sequence>
<evidence type="ECO:0000256" key="11">
    <source>
        <dbReference type="SAM" id="SignalP"/>
    </source>
</evidence>
<feature type="domain" description="TonB-dependent receptor-like beta-barrel" evidence="12">
    <location>
        <begin position="232"/>
        <end position="653"/>
    </location>
</feature>
<dbReference type="GO" id="GO:0015344">
    <property type="term" value="F:siderophore uptake transmembrane transporter activity"/>
    <property type="evidence" value="ECO:0007669"/>
    <property type="project" value="TreeGrafter"/>
</dbReference>
<dbReference type="InterPro" id="IPR000531">
    <property type="entry name" value="Beta-barrel_TonB"/>
</dbReference>